<feature type="domain" description="RDRP helical" evidence="11">
    <location>
        <begin position="270"/>
        <end position="341"/>
    </location>
</feature>
<keyword evidence="4 8" id="KW-0548">Nucleotidyltransferase</keyword>
<dbReference type="Proteomes" id="UP001140206">
    <property type="component" value="Chromosome 1"/>
</dbReference>
<evidence type="ECO:0000259" key="9">
    <source>
        <dbReference type="Pfam" id="PF05183"/>
    </source>
</evidence>
<reference evidence="13" key="1">
    <citation type="submission" date="2022-08" db="EMBL/GenBank/DDBJ databases">
        <authorList>
            <person name="Marques A."/>
        </authorList>
    </citation>
    <scope>NUCLEOTIDE SEQUENCE</scope>
    <source>
        <strain evidence="13">RhyPub2mFocal</strain>
        <tissue evidence="13">Leaves</tissue>
    </source>
</reference>
<dbReference type="InterPro" id="IPR057590">
    <property type="entry name" value="PH_RDR1/2-like"/>
</dbReference>
<gene>
    <name evidence="13" type="ORF">LUZ62_029326</name>
</gene>
<evidence type="ECO:0000256" key="7">
    <source>
        <dbReference type="ARBA" id="ARBA00048744"/>
    </source>
</evidence>
<evidence type="ECO:0000256" key="8">
    <source>
        <dbReference type="RuleBase" id="RU363098"/>
    </source>
</evidence>
<name>A0AAV8HJA3_9POAL</name>
<evidence type="ECO:0000256" key="2">
    <source>
        <dbReference type="ARBA" id="ARBA00022484"/>
    </source>
</evidence>
<feature type="domain" description="RDRP core" evidence="9">
    <location>
        <begin position="367"/>
        <end position="925"/>
    </location>
</feature>
<keyword evidence="2 8" id="KW-0696">RNA-directed RNA polymerase</keyword>
<comment type="caution">
    <text evidence="13">The sequence shown here is derived from an EMBL/GenBank/DDBJ whole genome shotgun (WGS) entry which is preliminary data.</text>
</comment>
<dbReference type="InterPro" id="IPR007855">
    <property type="entry name" value="RDRP"/>
</dbReference>
<keyword evidence="5 8" id="KW-0694">RNA-binding</keyword>
<dbReference type="InterPro" id="IPR058752">
    <property type="entry name" value="RDRP_C_head"/>
</dbReference>
<feature type="domain" description="RDR1/2-like PH-like" evidence="10">
    <location>
        <begin position="97"/>
        <end position="245"/>
    </location>
</feature>
<dbReference type="InterPro" id="IPR058751">
    <property type="entry name" value="RDRP_helical"/>
</dbReference>
<dbReference type="InterPro" id="IPR057596">
    <property type="entry name" value="RDRP_core"/>
</dbReference>
<dbReference type="Pfam" id="PF24823">
    <property type="entry name" value="PH_RDR2"/>
    <property type="match status" value="1"/>
</dbReference>
<evidence type="ECO:0000259" key="10">
    <source>
        <dbReference type="Pfam" id="PF24823"/>
    </source>
</evidence>
<keyword evidence="3 8" id="KW-0808">Transferase</keyword>
<evidence type="ECO:0000256" key="1">
    <source>
        <dbReference type="ARBA" id="ARBA00005762"/>
    </source>
</evidence>
<evidence type="ECO:0000256" key="3">
    <source>
        <dbReference type="ARBA" id="ARBA00022679"/>
    </source>
</evidence>
<dbReference type="EMBL" id="JAMFTS010000001">
    <property type="protein sequence ID" value="KAJ4816760.1"/>
    <property type="molecule type" value="Genomic_DNA"/>
</dbReference>
<evidence type="ECO:0000259" key="12">
    <source>
        <dbReference type="Pfam" id="PF26253"/>
    </source>
</evidence>
<accession>A0AAV8HJA3</accession>
<comment type="function">
    <text evidence="8">Probably involved in the RNA silencing pathway and required for the generation of small interfering RNAs (siRNAs).</text>
</comment>
<dbReference type="Pfam" id="PF26253">
    <property type="entry name" value="RdRP_head"/>
    <property type="match status" value="1"/>
</dbReference>
<sequence length="1113" mass="127569">MVGKTIWTSGFSLNHDAETVKELLEISLGTGSIYALKLRHPKNISSRSTAYAVIQFQTERHAQQMFNKWPYEIRYMEHDIVPKPHTFAFEIEGATMYVGCLVSKRSMKVFESFLPVRVSFGFNLRKIYFNGLSQGSNRYKLELSYESIREIQLHRSSVQSSQFLVIQIQASPKVYELSKCNSREMWEDPSFNYFREIPDDKWIRSTDFYLSSGIGQSTTLCLQLRYDYSLPNIHEYCAYYEEFFGYFHELRDSSYCTYYDNLVPIVQPHWKMPYEILFKVNHMVQNGTLSGPTLDEKFFSLVTPGPTLSLRKIEHALEMMSRSKRTCLEPSIWLEEHYLSLGRSMYVPKSSQISLEDGLVYVHRLLITPSRVYFCGPEVNVSNRVLRSFKCHLNNFLRVSFVDEDLEKLHSNDLSHKSDPIKHTPLYTRIISVLTCGISIGDEKFKFLAFSSSQLRENSVWMFSPGRGLTAPGIRSWLGEFELIRNVAKYATRLGQSFSSSTEALTVHHDEVDLIQDINNNTVYVFSDGIGKISFEFATRVAKKCRLKGFTPSAFQIRYGGYKGVVAVDPTSSKKLSLRRSMSKFESENTTIDVLAYTKYQPCFLNRQLITLLSTLGVSDSVFELKQKEGVDQLNQVLTDPKKAYEAVELMSPGETTNLLKELLLCGYKPDCEPFLSMMLHAFWATRMIELRTKSRIFVPKGRALMGCLDETRLLEYGEVFVQVSRAGCGSHFNANVVTGIVVVAKNPCLHPGDVRVLQAIDIPDLHHMVDCVVFPQKGKRPHPNECSGSDLDGDIYFVSWDPDIIPARVVEPMDYTPAPTVTLDHDVTIDEVIEYFANYMVNDNLGIIANAHTVFADREPEKAESKPCLELARLFSMAVDFPKTGVPVEIPQHLYAQEYPDFMEKLDKLTYESKGVIGKLYRAIKEDVSQPGDIQQFTKKVARQGYDLDMEVDGFRDFIKEACRYKEDYDFKLGKLMDHYGIKTEAEIVTGYITKTSKTFTKYKDGEAILLAVRSLRKEARSWFSKKSTDYDDIGEGDEILYAKASAWYHVAYHPNYWGCYNKGLNQPHFISFPWCVYDKLTIIKRRRMAERTDAAEVNSIMQSFDGGLNIF</sequence>
<proteinExistence type="inferred from homology"/>
<dbReference type="GO" id="GO:0003968">
    <property type="term" value="F:RNA-directed RNA polymerase activity"/>
    <property type="evidence" value="ECO:0007669"/>
    <property type="project" value="UniProtKB-KW"/>
</dbReference>
<evidence type="ECO:0000259" key="11">
    <source>
        <dbReference type="Pfam" id="PF26252"/>
    </source>
</evidence>
<evidence type="ECO:0000256" key="4">
    <source>
        <dbReference type="ARBA" id="ARBA00022695"/>
    </source>
</evidence>
<organism evidence="13 14">
    <name type="scientific">Rhynchospora pubera</name>
    <dbReference type="NCBI Taxonomy" id="906938"/>
    <lineage>
        <taxon>Eukaryota</taxon>
        <taxon>Viridiplantae</taxon>
        <taxon>Streptophyta</taxon>
        <taxon>Embryophyta</taxon>
        <taxon>Tracheophyta</taxon>
        <taxon>Spermatophyta</taxon>
        <taxon>Magnoliopsida</taxon>
        <taxon>Liliopsida</taxon>
        <taxon>Poales</taxon>
        <taxon>Cyperaceae</taxon>
        <taxon>Cyperoideae</taxon>
        <taxon>Rhynchosporeae</taxon>
        <taxon>Rhynchospora</taxon>
    </lineage>
</organism>
<feature type="domain" description="RDRP C-terminal head" evidence="12">
    <location>
        <begin position="947"/>
        <end position="1099"/>
    </location>
</feature>
<dbReference type="GO" id="GO:0003723">
    <property type="term" value="F:RNA binding"/>
    <property type="evidence" value="ECO:0007669"/>
    <property type="project" value="UniProtKB-KW"/>
</dbReference>
<dbReference type="GO" id="GO:0030422">
    <property type="term" value="P:siRNA processing"/>
    <property type="evidence" value="ECO:0007669"/>
    <property type="project" value="TreeGrafter"/>
</dbReference>
<comment type="similarity">
    <text evidence="1 8">Belongs to the RdRP family.</text>
</comment>
<comment type="catalytic activity">
    <reaction evidence="7 8">
        <text>RNA(n) + a ribonucleoside 5'-triphosphate = RNA(n+1) + diphosphate</text>
        <dbReference type="Rhea" id="RHEA:21248"/>
        <dbReference type="Rhea" id="RHEA-COMP:14527"/>
        <dbReference type="Rhea" id="RHEA-COMP:17342"/>
        <dbReference type="ChEBI" id="CHEBI:33019"/>
        <dbReference type="ChEBI" id="CHEBI:61557"/>
        <dbReference type="ChEBI" id="CHEBI:140395"/>
        <dbReference type="EC" id="2.7.7.48"/>
    </reaction>
</comment>
<dbReference type="Pfam" id="PF26252">
    <property type="entry name" value="RdRP_helical"/>
    <property type="match status" value="1"/>
</dbReference>
<protein>
    <recommendedName>
        <fullName evidence="8">RNA-dependent RNA polymerase</fullName>
        <ecNumber evidence="8">2.7.7.48</ecNumber>
    </recommendedName>
</protein>
<evidence type="ECO:0000256" key="5">
    <source>
        <dbReference type="ARBA" id="ARBA00022884"/>
    </source>
</evidence>
<dbReference type="PANTHER" id="PTHR23079:SF1">
    <property type="entry name" value="RNA-DEPENDENT RNA POLYMERASE 1"/>
    <property type="match status" value="1"/>
</dbReference>
<keyword evidence="14" id="KW-1185">Reference proteome</keyword>
<dbReference type="GO" id="GO:0031380">
    <property type="term" value="C:nuclear RNA-directed RNA polymerase complex"/>
    <property type="evidence" value="ECO:0007669"/>
    <property type="project" value="TreeGrafter"/>
</dbReference>
<evidence type="ECO:0000256" key="6">
    <source>
        <dbReference type="ARBA" id="ARBA00023158"/>
    </source>
</evidence>
<dbReference type="AlphaFoldDB" id="A0AAV8HJA3"/>
<evidence type="ECO:0000313" key="14">
    <source>
        <dbReference type="Proteomes" id="UP001140206"/>
    </source>
</evidence>
<dbReference type="PANTHER" id="PTHR23079">
    <property type="entry name" value="RNA-DEPENDENT RNA POLYMERASE"/>
    <property type="match status" value="1"/>
</dbReference>
<dbReference type="EC" id="2.7.7.48" evidence="8"/>
<keyword evidence="6 8" id="KW-0943">RNA-mediated gene silencing</keyword>
<evidence type="ECO:0000313" key="13">
    <source>
        <dbReference type="EMBL" id="KAJ4816760.1"/>
    </source>
</evidence>
<dbReference type="Pfam" id="PF05183">
    <property type="entry name" value="RdRP"/>
    <property type="match status" value="1"/>
</dbReference>